<protein>
    <submittedName>
        <fullName evidence="1">Uncharacterized protein</fullName>
    </submittedName>
</protein>
<gene>
    <name evidence="1" type="ORF">LMG27198_51470</name>
</gene>
<accession>A0A9W6H0C5</accession>
<evidence type="ECO:0000313" key="1">
    <source>
        <dbReference type="EMBL" id="GLI96154.1"/>
    </source>
</evidence>
<proteinExistence type="predicted"/>
<dbReference type="EMBL" id="BSEC01000008">
    <property type="protein sequence ID" value="GLI96154.1"/>
    <property type="molecule type" value="Genomic_DNA"/>
</dbReference>
<dbReference type="Proteomes" id="UP001144323">
    <property type="component" value="Unassembled WGS sequence"/>
</dbReference>
<evidence type="ECO:0000313" key="2">
    <source>
        <dbReference type="Proteomes" id="UP001144323"/>
    </source>
</evidence>
<organism evidence="1 2">
    <name type="scientific">Methylocystis echinoides</name>
    <dbReference type="NCBI Taxonomy" id="29468"/>
    <lineage>
        <taxon>Bacteria</taxon>
        <taxon>Pseudomonadati</taxon>
        <taxon>Pseudomonadota</taxon>
        <taxon>Alphaproteobacteria</taxon>
        <taxon>Hyphomicrobiales</taxon>
        <taxon>Methylocystaceae</taxon>
        <taxon>Methylocystis</taxon>
    </lineage>
</organism>
<comment type="caution">
    <text evidence="1">The sequence shown here is derived from an EMBL/GenBank/DDBJ whole genome shotgun (WGS) entry which is preliminary data.</text>
</comment>
<name>A0A9W6H0C5_9HYPH</name>
<reference evidence="1" key="1">
    <citation type="journal article" date="2023" name="Int. J. Syst. Evol. Microbiol.">
        <title>Methylocystis iwaonis sp. nov., a type II methane-oxidizing bacterium from surface soil of a rice paddy field in Japan, and emended description of the genus Methylocystis (ex Whittenbury et al. 1970) Bowman et al. 1993.</title>
        <authorList>
            <person name="Kaise H."/>
            <person name="Sawadogo J.B."/>
            <person name="Alam M.S."/>
            <person name="Ueno C."/>
            <person name="Dianou D."/>
            <person name="Shinjo R."/>
            <person name="Asakawa S."/>
        </authorList>
    </citation>
    <scope>NUCLEOTIDE SEQUENCE</scope>
    <source>
        <strain evidence="1">LMG27198</strain>
    </source>
</reference>
<dbReference type="AlphaFoldDB" id="A0A9W6H0C5"/>
<keyword evidence="2" id="KW-1185">Reference proteome</keyword>
<sequence length="63" mass="6839">MLLVFSGSDASAAFRLSETAKAAIARRAVFMSLLRRHNAALRPGFDYGRHTANAPIKSLQSGY</sequence>